<comment type="similarity">
    <text evidence="3">Belongs to the WD repeat STRAP family.</text>
</comment>
<dbReference type="Pfam" id="PF00400">
    <property type="entry name" value="WD40"/>
    <property type="match status" value="1"/>
</dbReference>
<accession>A0A0S3SF38</accession>
<evidence type="ECO:0000313" key="7">
    <source>
        <dbReference type="Proteomes" id="UP000291084"/>
    </source>
</evidence>
<dbReference type="InterPro" id="IPR001680">
    <property type="entry name" value="WD40_rpt"/>
</dbReference>
<dbReference type="GO" id="GO:0002183">
    <property type="term" value="P:cytoplasmic translational initiation"/>
    <property type="evidence" value="ECO:0007669"/>
    <property type="project" value="TreeGrafter"/>
</dbReference>
<organism evidence="6 7">
    <name type="scientific">Vigna angularis var. angularis</name>
    <dbReference type="NCBI Taxonomy" id="157739"/>
    <lineage>
        <taxon>Eukaryota</taxon>
        <taxon>Viridiplantae</taxon>
        <taxon>Streptophyta</taxon>
        <taxon>Embryophyta</taxon>
        <taxon>Tracheophyta</taxon>
        <taxon>Spermatophyta</taxon>
        <taxon>Magnoliopsida</taxon>
        <taxon>eudicotyledons</taxon>
        <taxon>Gunneridae</taxon>
        <taxon>Pentapetalae</taxon>
        <taxon>rosids</taxon>
        <taxon>fabids</taxon>
        <taxon>Fabales</taxon>
        <taxon>Fabaceae</taxon>
        <taxon>Papilionoideae</taxon>
        <taxon>50 kb inversion clade</taxon>
        <taxon>NPAAA clade</taxon>
        <taxon>indigoferoid/millettioid clade</taxon>
        <taxon>Phaseoleae</taxon>
        <taxon>Vigna</taxon>
    </lineage>
</organism>
<dbReference type="SMART" id="SM00320">
    <property type="entry name" value="WD40"/>
    <property type="match status" value="1"/>
</dbReference>
<sequence length="96" mass="10267">MSWCYLVSRGHNGAVWSCDVSGDSARLITGSADQIGKLWSVQTGHQLYSFNFDSPARSVDFSVGDKLAVITERPLNAVAMSPLLDHVVIGGGQEDA</sequence>
<keyword evidence="2" id="KW-0677">Repeat</keyword>
<keyword evidence="7" id="KW-1185">Reference proteome</keyword>
<proteinExistence type="inferred from homology"/>
<evidence type="ECO:0000256" key="4">
    <source>
        <dbReference type="ARBA" id="ARBA00040390"/>
    </source>
</evidence>
<dbReference type="SUPFAM" id="SSF50978">
    <property type="entry name" value="WD40 repeat-like"/>
    <property type="match status" value="1"/>
</dbReference>
<evidence type="ECO:0000256" key="2">
    <source>
        <dbReference type="ARBA" id="ARBA00022737"/>
    </source>
</evidence>
<evidence type="ECO:0000256" key="5">
    <source>
        <dbReference type="PROSITE-ProRule" id="PRU00221"/>
    </source>
</evidence>
<keyword evidence="1 5" id="KW-0853">WD repeat</keyword>
<dbReference type="GO" id="GO:0071541">
    <property type="term" value="C:eukaryotic translation initiation factor 3 complex, eIF3m"/>
    <property type="evidence" value="ECO:0007669"/>
    <property type="project" value="TreeGrafter"/>
</dbReference>
<dbReference type="PROSITE" id="PS50294">
    <property type="entry name" value="WD_REPEATS_REGION"/>
    <property type="match status" value="1"/>
</dbReference>
<dbReference type="PANTHER" id="PTHR19877:SF1">
    <property type="entry name" value="EUKARYOTIC TRANSLATION INITIATION FACTOR 3 SUBUNIT I"/>
    <property type="match status" value="1"/>
</dbReference>
<dbReference type="InterPro" id="IPR015943">
    <property type="entry name" value="WD40/YVTN_repeat-like_dom_sf"/>
</dbReference>
<evidence type="ECO:0000256" key="3">
    <source>
        <dbReference type="ARBA" id="ARBA00038394"/>
    </source>
</evidence>
<dbReference type="Proteomes" id="UP000291084">
    <property type="component" value="Chromosome 6"/>
</dbReference>
<dbReference type="Gene3D" id="2.130.10.10">
    <property type="entry name" value="YVTN repeat-like/Quinoprotein amine dehydrogenase"/>
    <property type="match status" value="1"/>
</dbReference>
<dbReference type="GO" id="GO:0003723">
    <property type="term" value="F:RNA binding"/>
    <property type="evidence" value="ECO:0007669"/>
    <property type="project" value="TreeGrafter"/>
</dbReference>
<evidence type="ECO:0000256" key="1">
    <source>
        <dbReference type="ARBA" id="ARBA00022574"/>
    </source>
</evidence>
<dbReference type="InterPro" id="IPR036322">
    <property type="entry name" value="WD40_repeat_dom_sf"/>
</dbReference>
<dbReference type="PROSITE" id="PS50082">
    <property type="entry name" value="WD_REPEATS_2"/>
    <property type="match status" value="1"/>
</dbReference>
<evidence type="ECO:0000313" key="6">
    <source>
        <dbReference type="EMBL" id="BAT91369.1"/>
    </source>
</evidence>
<reference evidence="6 7" key="1">
    <citation type="journal article" date="2015" name="Sci. Rep.">
        <title>The power of single molecule real-time sequencing technology in the de novo assembly of a eukaryotic genome.</title>
        <authorList>
            <person name="Sakai H."/>
            <person name="Naito K."/>
            <person name="Ogiso-Tanaka E."/>
            <person name="Takahashi Y."/>
            <person name="Iseki K."/>
            <person name="Muto C."/>
            <person name="Satou K."/>
            <person name="Teruya K."/>
            <person name="Shiroma A."/>
            <person name="Shimoji M."/>
            <person name="Hirano T."/>
            <person name="Itoh T."/>
            <person name="Kaga A."/>
            <person name="Tomooka N."/>
        </authorList>
    </citation>
    <scope>NUCLEOTIDE SEQUENCE [LARGE SCALE GENOMIC DNA]</scope>
    <source>
        <strain evidence="7">cv. Shumari</strain>
    </source>
</reference>
<dbReference type="AlphaFoldDB" id="A0A0S3SF38"/>
<dbReference type="PANTHER" id="PTHR19877">
    <property type="entry name" value="EUKARYOTIC TRANSLATION INITIATION FACTOR 3 SUBUNIT I"/>
    <property type="match status" value="1"/>
</dbReference>
<gene>
    <name evidence="6" type="primary">Vigan.06G269100</name>
    <name evidence="6" type="ORF">VIGAN_06269100</name>
</gene>
<feature type="repeat" description="WD" evidence="5">
    <location>
        <begin position="8"/>
        <end position="49"/>
    </location>
</feature>
<dbReference type="EMBL" id="AP015039">
    <property type="protein sequence ID" value="BAT91369.1"/>
    <property type="molecule type" value="Genomic_DNA"/>
</dbReference>
<name>A0A0S3SF38_PHAAN</name>
<dbReference type="GO" id="GO:0003743">
    <property type="term" value="F:translation initiation factor activity"/>
    <property type="evidence" value="ECO:0007669"/>
    <property type="project" value="TreeGrafter"/>
</dbReference>
<protein>
    <recommendedName>
        <fullName evidence="4">Serine-threonine kinase receptor-associated protein</fullName>
    </recommendedName>
</protein>